<dbReference type="EMBL" id="JAGGNH010000069">
    <property type="protein sequence ID" value="KAJ0960604.1"/>
    <property type="molecule type" value="Genomic_DNA"/>
</dbReference>
<accession>A0A9D5H2D1</accession>
<evidence type="ECO:0000313" key="4">
    <source>
        <dbReference type="Proteomes" id="UP001085076"/>
    </source>
</evidence>
<protein>
    <recommendedName>
        <fullName evidence="5">MAR-binding filament-like protein 1-1</fullName>
    </recommendedName>
</protein>
<feature type="compositionally biased region" description="Polar residues" evidence="2">
    <location>
        <begin position="737"/>
        <end position="755"/>
    </location>
</feature>
<evidence type="ECO:0000313" key="3">
    <source>
        <dbReference type="EMBL" id="KAJ0960604.1"/>
    </source>
</evidence>
<proteinExistence type="predicted"/>
<dbReference type="OrthoDB" id="10255522at2759"/>
<dbReference type="Gene3D" id="1.10.287.1490">
    <property type="match status" value="1"/>
</dbReference>
<feature type="compositionally biased region" description="Basic and acidic residues" evidence="2">
    <location>
        <begin position="727"/>
        <end position="736"/>
    </location>
</feature>
<organism evidence="3 4">
    <name type="scientific">Dioscorea zingiberensis</name>
    <dbReference type="NCBI Taxonomy" id="325984"/>
    <lineage>
        <taxon>Eukaryota</taxon>
        <taxon>Viridiplantae</taxon>
        <taxon>Streptophyta</taxon>
        <taxon>Embryophyta</taxon>
        <taxon>Tracheophyta</taxon>
        <taxon>Spermatophyta</taxon>
        <taxon>Magnoliopsida</taxon>
        <taxon>Liliopsida</taxon>
        <taxon>Dioscoreales</taxon>
        <taxon>Dioscoreaceae</taxon>
        <taxon>Dioscorea</taxon>
    </lineage>
</organism>
<evidence type="ECO:0008006" key="5">
    <source>
        <dbReference type="Google" id="ProtNLM"/>
    </source>
</evidence>
<comment type="caution">
    <text evidence="3">The sequence shown here is derived from an EMBL/GenBank/DDBJ whole genome shotgun (WGS) entry which is preliminary data.</text>
</comment>
<keyword evidence="1" id="KW-0175">Coiled coil</keyword>
<evidence type="ECO:0000256" key="1">
    <source>
        <dbReference type="SAM" id="Coils"/>
    </source>
</evidence>
<gene>
    <name evidence="3" type="ORF">J5N97_001529</name>
</gene>
<name>A0A9D5H2D1_9LILI</name>
<feature type="compositionally biased region" description="Basic and acidic residues" evidence="2">
    <location>
        <begin position="94"/>
        <end position="121"/>
    </location>
</feature>
<feature type="coiled-coil region" evidence="1">
    <location>
        <begin position="250"/>
        <end position="312"/>
    </location>
</feature>
<dbReference type="PROSITE" id="PS51257">
    <property type="entry name" value="PROKAR_LIPOPROTEIN"/>
    <property type="match status" value="1"/>
</dbReference>
<evidence type="ECO:0000256" key="2">
    <source>
        <dbReference type="SAM" id="MobiDB-lite"/>
    </source>
</evidence>
<dbReference type="SUPFAM" id="SSF90257">
    <property type="entry name" value="Myosin rod fragments"/>
    <property type="match status" value="1"/>
</dbReference>
<feature type="region of interest" description="Disordered" evidence="2">
    <location>
        <begin position="1"/>
        <end position="22"/>
    </location>
</feature>
<feature type="region of interest" description="Disordered" evidence="2">
    <location>
        <begin position="89"/>
        <end position="164"/>
    </location>
</feature>
<keyword evidence="4" id="KW-1185">Reference proteome</keyword>
<feature type="coiled-coil region" evidence="1">
    <location>
        <begin position="376"/>
        <end position="724"/>
    </location>
</feature>
<dbReference type="Proteomes" id="UP001085076">
    <property type="component" value="Unassembled WGS sequence"/>
</dbReference>
<sequence length="780" mass="87867">MKCSIHGSFHSSSSCPSRPASRPLLYSHRKAAKKRNKLMAMASLHGESSTGDSDSLRRRAVLFVGISVFPFLQLKAVALEGRGMLRRGGVRTLSESRRKPGDVENKQDAVKLEADIPKQPEQETSPQVDQSVQQAEQNILPKESNEPKQVNAQDAPKTLKKPEAEVLEESKIVTLSQEPTQTKLADQEVTPGNPLVPFLNELGIIGSGVLGALYATSRKEKSAMESTIESMKAKQNEQEVAMTKLKEVFHARLLGEQEERKRQVNNLKQEEASLLNQLASANERITTLSQELEREKKLVEMFKAQKDDLEHVITKAGEDSKVLEARLKEKMDVVDVLNDKVSLLSLEINEKDKSVEKLTLLLAAKESECQTLNAMIDQTKGDLSEASSIIDQLKEEISMIREELSAKTSHVQDLTRKINSLSAERDKTERTLRDLMDKFNDLKLSSEKRLAHDSELLTKKDDQLHQLQEKVAHALREIKDHQSVVHALTTERNDLKAKLEKEVNDREKLRKELQITQRASEASNLVASNLSKELEEVKKSYADLNSKEALRITKDELDAASNELKDVMKERETLKKELLEIYKKAEITAHELKEERNLVATLNRDLEVLGKQLLKDSEARRALESDLDEATKSLDEMNKSALLLSKELESTNSRTTSLETEKEMLFKSLIEQKDITKEAHENLEDAQNLITRLGSERENLEKRSKMLEDDLAAAKGEILRLRRQISARKESKHSTNEHSQSTEVSSTKKNTNNVPSGVPFPVKKTGGRRRKGDSTSDADQ</sequence>
<dbReference type="AlphaFoldDB" id="A0A9D5H2D1"/>
<feature type="compositionally biased region" description="Polar residues" evidence="2">
    <location>
        <begin position="122"/>
        <end position="137"/>
    </location>
</feature>
<feature type="region of interest" description="Disordered" evidence="2">
    <location>
        <begin position="724"/>
        <end position="780"/>
    </location>
</feature>
<reference evidence="3 4" key="1">
    <citation type="journal article" date="2022" name="Hortic Res">
        <title>The genome of Dioscorea zingiberensis sheds light on the biosynthesis, origin and evolution of the medicinally important diosgenin saponins.</title>
        <authorList>
            <person name="Li Y."/>
            <person name="Tan C."/>
            <person name="Li Z."/>
            <person name="Guo J."/>
            <person name="Li S."/>
            <person name="Chen X."/>
            <person name="Wang C."/>
            <person name="Dai X."/>
            <person name="Yang H."/>
            <person name="Song W."/>
            <person name="Hou L."/>
            <person name="Xu J."/>
            <person name="Tong Z."/>
            <person name="Xu A."/>
            <person name="Yuan X."/>
            <person name="Wang W."/>
            <person name="Yang Q."/>
            <person name="Chen L."/>
            <person name="Sun Z."/>
            <person name="Wang K."/>
            <person name="Pan B."/>
            <person name="Chen J."/>
            <person name="Bao Y."/>
            <person name="Liu F."/>
            <person name="Qi X."/>
            <person name="Gang D.R."/>
            <person name="Wen J."/>
            <person name="Li J."/>
        </authorList>
    </citation>
    <scope>NUCLEOTIDE SEQUENCE [LARGE SCALE GENOMIC DNA]</scope>
    <source>
        <strain evidence="3">Dzin_1.0</strain>
    </source>
</reference>